<keyword evidence="4" id="KW-1185">Reference proteome</keyword>
<feature type="compositionally biased region" description="Acidic residues" evidence="2">
    <location>
        <begin position="86"/>
        <end position="107"/>
    </location>
</feature>
<evidence type="ECO:0000256" key="2">
    <source>
        <dbReference type="SAM" id="MobiDB-lite"/>
    </source>
</evidence>
<accession>A0A8R1DHW0</accession>
<feature type="region of interest" description="Disordered" evidence="2">
    <location>
        <begin position="81"/>
        <end position="107"/>
    </location>
</feature>
<evidence type="ECO:0000256" key="1">
    <source>
        <dbReference type="SAM" id="Coils"/>
    </source>
</evidence>
<reference evidence="3" key="2">
    <citation type="submission" date="2022-06" db="UniProtKB">
        <authorList>
            <consortium name="EnsemblMetazoa"/>
        </authorList>
    </citation>
    <scope>IDENTIFICATION</scope>
    <source>
        <strain evidence="3">DF5081</strain>
    </source>
</reference>
<evidence type="ECO:0000313" key="3">
    <source>
        <dbReference type="EnsemblMetazoa" id="CJA02567b.1"/>
    </source>
</evidence>
<dbReference type="EnsemblMetazoa" id="CJA02567b.1">
    <property type="protein sequence ID" value="CJA02567b.1"/>
    <property type="gene ID" value="WBGene00121771"/>
</dbReference>
<organism evidence="3 4">
    <name type="scientific">Caenorhabditis japonica</name>
    <dbReference type="NCBI Taxonomy" id="281687"/>
    <lineage>
        <taxon>Eukaryota</taxon>
        <taxon>Metazoa</taxon>
        <taxon>Ecdysozoa</taxon>
        <taxon>Nematoda</taxon>
        <taxon>Chromadorea</taxon>
        <taxon>Rhabditida</taxon>
        <taxon>Rhabditina</taxon>
        <taxon>Rhabditomorpha</taxon>
        <taxon>Rhabditoidea</taxon>
        <taxon>Rhabditidae</taxon>
        <taxon>Peloderinae</taxon>
        <taxon>Caenorhabditis</taxon>
    </lineage>
</organism>
<sequence>MSTINNNSIDFYMAEVDARIAEKEKELNQVLEKSQKVKDHSNTIDSFIGKVQLTKLMAKLEIVTEERKEKEKILLKFYEEEGKDYSEEEEGDEKEEEEVDVDPESKE</sequence>
<reference evidence="4" key="1">
    <citation type="submission" date="2010-08" db="EMBL/GenBank/DDBJ databases">
        <authorList>
            <consortium name="Caenorhabditis japonica Sequencing Consortium"/>
            <person name="Wilson R.K."/>
        </authorList>
    </citation>
    <scope>NUCLEOTIDE SEQUENCE [LARGE SCALE GENOMIC DNA]</scope>
    <source>
        <strain evidence="4">DF5081</strain>
    </source>
</reference>
<proteinExistence type="predicted"/>
<evidence type="ECO:0000313" key="4">
    <source>
        <dbReference type="Proteomes" id="UP000005237"/>
    </source>
</evidence>
<feature type="coiled-coil region" evidence="1">
    <location>
        <begin position="13"/>
        <end position="73"/>
    </location>
</feature>
<protein>
    <submittedName>
        <fullName evidence="3">Uncharacterized protein</fullName>
    </submittedName>
</protein>
<name>A0A8R1DHW0_CAEJA</name>
<dbReference type="AlphaFoldDB" id="A0A8R1DHW0"/>
<keyword evidence="1" id="KW-0175">Coiled coil</keyword>
<dbReference type="Proteomes" id="UP000005237">
    <property type="component" value="Unassembled WGS sequence"/>
</dbReference>